<comment type="caution">
    <text evidence="2">The sequence shown here is derived from an EMBL/GenBank/DDBJ whole genome shotgun (WGS) entry which is preliminary data.</text>
</comment>
<dbReference type="RefSeq" id="WP_113887271.1">
    <property type="nucleotide sequence ID" value="NZ_QNRK01000001.1"/>
</dbReference>
<dbReference type="Proteomes" id="UP000253529">
    <property type="component" value="Unassembled WGS sequence"/>
</dbReference>
<evidence type="ECO:0000313" key="2">
    <source>
        <dbReference type="EMBL" id="RBP18206.1"/>
    </source>
</evidence>
<keyword evidence="3" id="KW-1185">Reference proteome</keyword>
<reference evidence="2 3" key="1">
    <citation type="submission" date="2018-06" db="EMBL/GenBank/DDBJ databases">
        <title>Genomic Encyclopedia of Type Strains, Phase IV (KMG-IV): sequencing the most valuable type-strain genomes for metagenomic binning, comparative biology and taxonomic classification.</title>
        <authorList>
            <person name="Goeker M."/>
        </authorList>
    </citation>
    <scope>NUCLEOTIDE SEQUENCE [LARGE SCALE GENOMIC DNA]</scope>
    <source>
        <strain evidence="2 3">DSM 24875</strain>
    </source>
</reference>
<evidence type="ECO:0000256" key="1">
    <source>
        <dbReference type="SAM" id="MobiDB-lite"/>
    </source>
</evidence>
<organism evidence="2 3">
    <name type="scientific">Roseiarcus fermentans</name>
    <dbReference type="NCBI Taxonomy" id="1473586"/>
    <lineage>
        <taxon>Bacteria</taxon>
        <taxon>Pseudomonadati</taxon>
        <taxon>Pseudomonadota</taxon>
        <taxon>Alphaproteobacteria</taxon>
        <taxon>Hyphomicrobiales</taxon>
        <taxon>Roseiarcaceae</taxon>
        <taxon>Roseiarcus</taxon>
    </lineage>
</organism>
<feature type="region of interest" description="Disordered" evidence="1">
    <location>
        <begin position="147"/>
        <end position="178"/>
    </location>
</feature>
<dbReference type="EMBL" id="QNRK01000001">
    <property type="protein sequence ID" value="RBP18206.1"/>
    <property type="molecule type" value="Genomic_DNA"/>
</dbReference>
<protein>
    <recommendedName>
        <fullName evidence="4">Homeodomain-like domain-containing protein</fullName>
    </recommendedName>
</protein>
<name>A0A366FVN0_9HYPH</name>
<accession>A0A366FVN0</accession>
<evidence type="ECO:0008006" key="4">
    <source>
        <dbReference type="Google" id="ProtNLM"/>
    </source>
</evidence>
<feature type="compositionally biased region" description="Basic and acidic residues" evidence="1">
    <location>
        <begin position="10"/>
        <end position="28"/>
    </location>
</feature>
<dbReference type="AlphaFoldDB" id="A0A366FVN0"/>
<sequence length="178" mass="19204">MSAPKSPSADARRDRSPAAREAARRKKAEREARVVGLLAAGLSVAEIARREGVTERGFRKSLRGLIARREPQAPARYAAVQANRLHEALRQSFDAMSGGDLAAVDRVVAIVRELDLHHGFAAPGRRRGGGDGERSVAVGALAERGYESAGARAATPEPPRVRRRSLSLRERTGREAAR</sequence>
<evidence type="ECO:0000313" key="3">
    <source>
        <dbReference type="Proteomes" id="UP000253529"/>
    </source>
</evidence>
<dbReference type="InterPro" id="IPR036388">
    <property type="entry name" value="WH-like_DNA-bd_sf"/>
</dbReference>
<dbReference type="Gene3D" id="1.10.10.10">
    <property type="entry name" value="Winged helix-like DNA-binding domain superfamily/Winged helix DNA-binding domain"/>
    <property type="match status" value="1"/>
</dbReference>
<feature type="region of interest" description="Disordered" evidence="1">
    <location>
        <begin position="1"/>
        <end position="28"/>
    </location>
</feature>
<proteinExistence type="predicted"/>
<feature type="compositionally biased region" description="Basic and acidic residues" evidence="1">
    <location>
        <begin position="167"/>
        <end position="178"/>
    </location>
</feature>
<gene>
    <name evidence="2" type="ORF">DFR50_101150</name>
</gene>